<dbReference type="Gene3D" id="1.20.120.530">
    <property type="entry name" value="GntR ligand-binding domain-like"/>
    <property type="match status" value="1"/>
</dbReference>
<evidence type="ECO:0000256" key="4">
    <source>
        <dbReference type="SAM" id="MobiDB-lite"/>
    </source>
</evidence>
<sequence length="259" mass="29009">MVFTPISSGGVAGDFGSPAPETAPSDGIETRPSETVMTVKPKRSEALRQAIEERIAVGEYPPGMRLDEVELATAFGVSRTPLREALIQLASSGVIEIRPRRGAVVSQIDPQRLCEMFEVMAELESMCGRLAARRITEDELDELRRTHEASRAAAEARDIDTYYEVNARFHALIYQASHNTYLQETALQLHRRLRVYRRLQLRVRDRPHQSFSEHDAVFRAIETGDAEAASERLRAHVTVQGERFADLMASLHALARKTA</sequence>
<dbReference type="PROSITE" id="PS50949">
    <property type="entry name" value="HTH_GNTR"/>
    <property type="match status" value="1"/>
</dbReference>
<dbReference type="InterPro" id="IPR000524">
    <property type="entry name" value="Tscrpt_reg_HTH_GntR"/>
</dbReference>
<dbReference type="SMART" id="SM00895">
    <property type="entry name" value="FCD"/>
    <property type="match status" value="1"/>
</dbReference>
<dbReference type="InterPro" id="IPR036388">
    <property type="entry name" value="WH-like_DNA-bd_sf"/>
</dbReference>
<evidence type="ECO:0000313" key="6">
    <source>
        <dbReference type="EMBL" id="VVE05767.1"/>
    </source>
</evidence>
<dbReference type="PANTHER" id="PTHR43537">
    <property type="entry name" value="TRANSCRIPTIONAL REGULATOR, GNTR FAMILY"/>
    <property type="match status" value="1"/>
</dbReference>
<dbReference type="GO" id="GO:0003700">
    <property type="term" value="F:DNA-binding transcription factor activity"/>
    <property type="evidence" value="ECO:0007669"/>
    <property type="project" value="InterPro"/>
</dbReference>
<dbReference type="SUPFAM" id="SSF48008">
    <property type="entry name" value="GntR ligand-binding domain-like"/>
    <property type="match status" value="1"/>
</dbReference>
<dbReference type="Pfam" id="PF00392">
    <property type="entry name" value="GntR"/>
    <property type="match status" value="1"/>
</dbReference>
<dbReference type="Proteomes" id="UP000406256">
    <property type="component" value="Unassembled WGS sequence"/>
</dbReference>
<feature type="region of interest" description="Disordered" evidence="4">
    <location>
        <begin position="1"/>
        <end position="30"/>
    </location>
</feature>
<keyword evidence="1" id="KW-0805">Transcription regulation</keyword>
<organism evidence="6 7">
    <name type="scientific">Pandoraea anhela</name>
    <dbReference type="NCBI Taxonomy" id="2508295"/>
    <lineage>
        <taxon>Bacteria</taxon>
        <taxon>Pseudomonadati</taxon>
        <taxon>Pseudomonadota</taxon>
        <taxon>Betaproteobacteria</taxon>
        <taxon>Burkholderiales</taxon>
        <taxon>Burkholderiaceae</taxon>
        <taxon>Pandoraea</taxon>
    </lineage>
</organism>
<keyword evidence="3" id="KW-0804">Transcription</keyword>
<dbReference type="CDD" id="cd07377">
    <property type="entry name" value="WHTH_GntR"/>
    <property type="match status" value="1"/>
</dbReference>
<evidence type="ECO:0000313" key="7">
    <source>
        <dbReference type="Proteomes" id="UP000406256"/>
    </source>
</evidence>
<evidence type="ECO:0000256" key="1">
    <source>
        <dbReference type="ARBA" id="ARBA00023015"/>
    </source>
</evidence>
<dbReference type="InterPro" id="IPR036390">
    <property type="entry name" value="WH_DNA-bd_sf"/>
</dbReference>
<dbReference type="InterPro" id="IPR008920">
    <property type="entry name" value="TF_FadR/GntR_C"/>
</dbReference>
<protein>
    <submittedName>
        <fullName evidence="6">AsnC family transcriptional regulator</fullName>
    </submittedName>
</protein>
<name>A0A5E4V0M1_9BURK</name>
<dbReference type="AlphaFoldDB" id="A0A5E4V0M1"/>
<gene>
    <name evidence="6" type="ORF">PAN31108_02363</name>
</gene>
<evidence type="ECO:0000256" key="3">
    <source>
        <dbReference type="ARBA" id="ARBA00023163"/>
    </source>
</evidence>
<dbReference type="InterPro" id="IPR011711">
    <property type="entry name" value="GntR_C"/>
</dbReference>
<proteinExistence type="predicted"/>
<accession>A0A5E4V0M1</accession>
<dbReference type="PRINTS" id="PR00035">
    <property type="entry name" value="HTHGNTR"/>
</dbReference>
<dbReference type="PANTHER" id="PTHR43537:SF49">
    <property type="entry name" value="TRANSCRIPTIONAL REGULATORY PROTEIN"/>
    <property type="match status" value="1"/>
</dbReference>
<evidence type="ECO:0000256" key="2">
    <source>
        <dbReference type="ARBA" id="ARBA00023125"/>
    </source>
</evidence>
<dbReference type="EMBL" id="CABPSB010000007">
    <property type="protein sequence ID" value="VVE05767.1"/>
    <property type="molecule type" value="Genomic_DNA"/>
</dbReference>
<keyword evidence="2" id="KW-0238">DNA-binding</keyword>
<evidence type="ECO:0000259" key="5">
    <source>
        <dbReference type="PROSITE" id="PS50949"/>
    </source>
</evidence>
<dbReference type="Pfam" id="PF07729">
    <property type="entry name" value="FCD"/>
    <property type="match status" value="1"/>
</dbReference>
<dbReference type="GO" id="GO:0003677">
    <property type="term" value="F:DNA binding"/>
    <property type="evidence" value="ECO:0007669"/>
    <property type="project" value="UniProtKB-KW"/>
</dbReference>
<reference evidence="6 7" key="1">
    <citation type="submission" date="2019-08" db="EMBL/GenBank/DDBJ databases">
        <authorList>
            <person name="Peeters C."/>
        </authorList>
    </citation>
    <scope>NUCLEOTIDE SEQUENCE [LARGE SCALE GENOMIC DNA]</scope>
    <source>
        <strain evidence="6 7">LMG 31108</strain>
    </source>
</reference>
<dbReference type="Gene3D" id="1.10.10.10">
    <property type="entry name" value="Winged helix-like DNA-binding domain superfamily/Winged helix DNA-binding domain"/>
    <property type="match status" value="1"/>
</dbReference>
<keyword evidence="7" id="KW-1185">Reference proteome</keyword>
<feature type="domain" description="HTH gntR-type" evidence="5">
    <location>
        <begin position="41"/>
        <end position="108"/>
    </location>
</feature>
<dbReference type="SMART" id="SM00345">
    <property type="entry name" value="HTH_GNTR"/>
    <property type="match status" value="1"/>
</dbReference>
<dbReference type="SUPFAM" id="SSF46785">
    <property type="entry name" value="Winged helix' DNA-binding domain"/>
    <property type="match status" value="1"/>
</dbReference>